<keyword evidence="4" id="KW-1185">Reference proteome</keyword>
<name>A0ABM8I4U9_9FIRM</name>
<gene>
    <name evidence="3" type="ORF">Lac1_22630</name>
</gene>
<evidence type="ECO:0000313" key="3">
    <source>
        <dbReference type="EMBL" id="BDZ78080.1"/>
    </source>
</evidence>
<evidence type="ECO:0000256" key="1">
    <source>
        <dbReference type="ARBA" id="ARBA00006484"/>
    </source>
</evidence>
<dbReference type="SUPFAM" id="SSF51735">
    <property type="entry name" value="NAD(P)-binding Rossmann-fold domains"/>
    <property type="match status" value="1"/>
</dbReference>
<proteinExistence type="inferred from homology"/>
<dbReference type="Pfam" id="PF13561">
    <property type="entry name" value="adh_short_C2"/>
    <property type="match status" value="1"/>
</dbReference>
<dbReference type="InterPro" id="IPR020904">
    <property type="entry name" value="Sc_DH/Rdtase_CS"/>
</dbReference>
<dbReference type="EMBL" id="AP027742">
    <property type="protein sequence ID" value="BDZ78080.1"/>
    <property type="molecule type" value="Genomic_DNA"/>
</dbReference>
<dbReference type="InterPro" id="IPR002347">
    <property type="entry name" value="SDR_fam"/>
</dbReference>
<reference evidence="4" key="1">
    <citation type="journal article" date="2023" name="Int. J. Syst. Evol. Microbiol.">
        <title>Claveliimonas bilis gen. nov., sp. nov., deoxycholic acid-producing bacteria isolated from human faeces, and reclassification of Sellimonas monacensis Zenner et al. 2021 as Claveliimonas monacensis comb. nov.</title>
        <authorList>
            <person name="Hisatomi A."/>
            <person name="Kastawa N.W.E.P.G."/>
            <person name="Song I."/>
            <person name="Ohkuma M."/>
            <person name="Fukiya S."/>
            <person name="Sakamoto M."/>
        </authorList>
    </citation>
    <scope>NUCLEOTIDE SEQUENCE [LARGE SCALE GENOMIC DNA]</scope>
    <source>
        <strain evidence="4">12BBH14</strain>
    </source>
</reference>
<keyword evidence="2" id="KW-0560">Oxidoreductase</keyword>
<evidence type="ECO:0000256" key="2">
    <source>
        <dbReference type="ARBA" id="ARBA00023002"/>
    </source>
</evidence>
<evidence type="ECO:0000313" key="4">
    <source>
        <dbReference type="Proteomes" id="UP001305815"/>
    </source>
</evidence>
<dbReference type="Gene3D" id="3.40.50.720">
    <property type="entry name" value="NAD(P)-binding Rossmann-like Domain"/>
    <property type="match status" value="1"/>
</dbReference>
<dbReference type="RefSeq" id="WP_230105563.1">
    <property type="nucleotide sequence ID" value="NZ_AP024845.1"/>
</dbReference>
<dbReference type="Proteomes" id="UP001305815">
    <property type="component" value="Chromosome"/>
</dbReference>
<dbReference type="InterPro" id="IPR036291">
    <property type="entry name" value="NAD(P)-bd_dom_sf"/>
</dbReference>
<dbReference type="PRINTS" id="PR00081">
    <property type="entry name" value="GDHRDH"/>
</dbReference>
<dbReference type="PRINTS" id="PR00080">
    <property type="entry name" value="SDRFAMILY"/>
</dbReference>
<protein>
    <submittedName>
        <fullName evidence="3">2-deoxy-D-gluconate 3-dehydrogenase</fullName>
    </submittedName>
</protein>
<dbReference type="NCBIfam" id="NF005559">
    <property type="entry name" value="PRK07231.1"/>
    <property type="match status" value="1"/>
</dbReference>
<dbReference type="PANTHER" id="PTHR42760">
    <property type="entry name" value="SHORT-CHAIN DEHYDROGENASES/REDUCTASES FAMILY MEMBER"/>
    <property type="match status" value="1"/>
</dbReference>
<comment type="similarity">
    <text evidence="1">Belongs to the short-chain dehydrogenases/reductases (SDR) family.</text>
</comment>
<sequence length="259" mass="27700">MGFEKMFSLNGKNALIVGGSRGLGRGMAEALSEAGAQVILASRKEEECKKAAGEIQKKTGGKAFGLRADISGKNGASQLVAEAVDLAGHVDILLNSAGVNVRKPSVDYTEEDWDRVQEVQLKGVFFTCQAAARHMIEKKIRGRIINVASINAKVVAREDIVSYVAAKGGVMQMTKALAAEWASHGITVNAVAPGFFQTELTKVLFEDSDVRSKLLSHIPMRRFGDPDQDLGGIAVFYASDLSAYTTGQMLCVDGGYTLI</sequence>
<organism evidence="3 4">
    <name type="scientific">Claveliimonas bilis</name>
    <dbReference type="NCBI Taxonomy" id="3028070"/>
    <lineage>
        <taxon>Bacteria</taxon>
        <taxon>Bacillati</taxon>
        <taxon>Bacillota</taxon>
        <taxon>Clostridia</taxon>
        <taxon>Lachnospirales</taxon>
        <taxon>Lachnospiraceae</taxon>
        <taxon>Claveliimonas</taxon>
    </lineage>
</organism>
<dbReference type="PROSITE" id="PS00061">
    <property type="entry name" value="ADH_SHORT"/>
    <property type="match status" value="1"/>
</dbReference>
<dbReference type="PANTHER" id="PTHR42760:SF5">
    <property type="entry name" value="2-DEHYDRO-3-DEOXY-D-GLUCONATE 5-DEHYDROGENASE"/>
    <property type="match status" value="1"/>
</dbReference>
<accession>A0ABM8I4U9</accession>